<feature type="compositionally biased region" description="Acidic residues" evidence="1">
    <location>
        <begin position="310"/>
        <end position="323"/>
    </location>
</feature>
<dbReference type="EMBL" id="CAUJNA010003361">
    <property type="protein sequence ID" value="CAJ1400134.1"/>
    <property type="molecule type" value="Genomic_DNA"/>
</dbReference>
<dbReference type="GO" id="GO:0016740">
    <property type="term" value="F:transferase activity"/>
    <property type="evidence" value="ECO:0007669"/>
    <property type="project" value="InterPro"/>
</dbReference>
<feature type="region of interest" description="Disordered" evidence="1">
    <location>
        <begin position="249"/>
        <end position="351"/>
    </location>
</feature>
<evidence type="ECO:0000313" key="3">
    <source>
        <dbReference type="Proteomes" id="UP001178507"/>
    </source>
</evidence>
<feature type="compositionally biased region" description="Basic and acidic residues" evidence="1">
    <location>
        <begin position="260"/>
        <end position="271"/>
    </location>
</feature>
<organism evidence="2 3">
    <name type="scientific">Effrenium voratum</name>
    <dbReference type="NCBI Taxonomy" id="2562239"/>
    <lineage>
        <taxon>Eukaryota</taxon>
        <taxon>Sar</taxon>
        <taxon>Alveolata</taxon>
        <taxon>Dinophyceae</taxon>
        <taxon>Suessiales</taxon>
        <taxon>Symbiodiniaceae</taxon>
        <taxon>Effrenium</taxon>
    </lineage>
</organism>
<dbReference type="SUPFAM" id="SSF56399">
    <property type="entry name" value="ADP-ribosylation"/>
    <property type="match status" value="1"/>
</dbReference>
<dbReference type="Proteomes" id="UP001178507">
    <property type="component" value="Unassembled WGS sequence"/>
</dbReference>
<dbReference type="InterPro" id="IPR042081">
    <property type="entry name" value="RNA_2'-PTrans_C"/>
</dbReference>
<evidence type="ECO:0000256" key="1">
    <source>
        <dbReference type="SAM" id="MobiDB-lite"/>
    </source>
</evidence>
<dbReference type="AlphaFoldDB" id="A0AA36J7W1"/>
<evidence type="ECO:0000313" key="2">
    <source>
        <dbReference type="EMBL" id="CAJ1400134.1"/>
    </source>
</evidence>
<name>A0AA36J7W1_9DINO</name>
<keyword evidence="3" id="KW-1185">Reference proteome</keyword>
<proteinExistence type="predicted"/>
<dbReference type="InterPro" id="IPR002745">
    <property type="entry name" value="Ptrans_KptA/Tpt1"/>
</dbReference>
<comment type="caution">
    <text evidence="2">The sequence shown here is derived from an EMBL/GenBank/DDBJ whole genome shotgun (WGS) entry which is preliminary data.</text>
</comment>
<feature type="compositionally biased region" description="Basic and acidic residues" evidence="1">
    <location>
        <begin position="342"/>
        <end position="351"/>
    </location>
</feature>
<dbReference type="Pfam" id="PF01885">
    <property type="entry name" value="PTS_2-RNA"/>
    <property type="match status" value="1"/>
</dbReference>
<gene>
    <name evidence="2" type="ORF">EVOR1521_LOCUS23548</name>
</gene>
<accession>A0AA36J7W1</accession>
<feature type="compositionally biased region" description="Pro residues" evidence="1">
    <location>
        <begin position="293"/>
        <end position="303"/>
    </location>
</feature>
<sequence>MVDGSPGKTRFVTADLGGTTCVKALQGHSSATGVSVQELYPRADHEHFTETYGPNNVPDLMLAHGTFGRHVESIRSGGLLPGGGTTDRQTTHFALTTRGAFLYPLNLMRRSADVVLVASLEAILRSGITLYCGAEGVYLTDQAVDPGQLSAWSVLTGGRQGDLLFGSADRGLIVRPDRQESIQRLGPLNRSFSQSSQGGLTGPGVKQYLSALAAYSARYQGKAPAARAQRGLLLEQSMMCLPFPRPWLSSGRNKSVSGREPLELRLRDPRRREHQKLRPRSSAAVPEEDDEIAPPPLPAPAEPPTGYVSLDDEESVEIEAEEQEPIKESVRASGTGESCGETEGHSAMEETGRTKMMTFGHILSRPARAAEDQQVNMFGAPRGGIESPRGPKLWKSLLQAAVGTAANVAEGTSKHG</sequence>
<dbReference type="Gene3D" id="3.20.170.30">
    <property type="match status" value="1"/>
</dbReference>
<reference evidence="2" key="1">
    <citation type="submission" date="2023-08" db="EMBL/GenBank/DDBJ databases">
        <authorList>
            <person name="Chen Y."/>
            <person name="Shah S."/>
            <person name="Dougan E. K."/>
            <person name="Thang M."/>
            <person name="Chan C."/>
        </authorList>
    </citation>
    <scope>NUCLEOTIDE SEQUENCE</scope>
</reference>
<protein>
    <submittedName>
        <fullName evidence="2">Uncharacterized protein</fullName>
    </submittedName>
</protein>